<dbReference type="EMBL" id="JACGXL010000004">
    <property type="protein sequence ID" value="MBA8888537.1"/>
    <property type="molecule type" value="Genomic_DNA"/>
</dbReference>
<name>A0A839EVD9_9GAMM</name>
<dbReference type="Gene3D" id="2.120.10.30">
    <property type="entry name" value="TolB, C-terminal domain"/>
    <property type="match status" value="1"/>
</dbReference>
<dbReference type="SUPFAM" id="SSF82171">
    <property type="entry name" value="DPP6 N-terminal domain-like"/>
    <property type="match status" value="1"/>
</dbReference>
<accession>A0A839EVD9</accession>
<dbReference type="AlphaFoldDB" id="A0A839EVD9"/>
<feature type="chain" id="PRO_5032910317" evidence="1">
    <location>
        <begin position="29"/>
        <end position="450"/>
    </location>
</feature>
<reference evidence="2 3" key="1">
    <citation type="submission" date="2020-07" db="EMBL/GenBank/DDBJ databases">
        <title>Genomic Encyclopedia of Type Strains, Phase IV (KMG-V): Genome sequencing to study the core and pangenomes of soil and plant-associated prokaryotes.</title>
        <authorList>
            <person name="Whitman W."/>
        </authorList>
    </citation>
    <scope>NUCLEOTIDE SEQUENCE [LARGE SCALE GENOMIC DNA]</scope>
    <source>
        <strain evidence="2 3">RH2WT43</strain>
    </source>
</reference>
<dbReference type="RefSeq" id="WP_182531583.1">
    <property type="nucleotide sequence ID" value="NZ_JACGXL010000004.1"/>
</dbReference>
<dbReference type="Proteomes" id="UP000550401">
    <property type="component" value="Unassembled WGS sequence"/>
</dbReference>
<keyword evidence="3" id="KW-1185">Reference proteome</keyword>
<sequence>MNASSPLRMSACALIAWGMAMVACPARADFIYARLVPGAGVEANGASTSVDVSSDGRTVVFASDANNWVGDTYNGTRAVAVDLDTGVVEAVSALGGSVFRGISPVVSGDGRYVAFLTINPSYGPNWQVLRKDRQTGALELASATATGQPASSGTEDNTVSISADGRYVAFQAVAAMTGIAGRPDGSSAPAGSSGEIYVKDMATGQVKMASVLANGSASGSNCSLQPHALSASGRYLAMLCSDAMVAGATSGQAYVRDLQSNTTELISRSAAAASGSSAFAYRPAISPGGRFVSFQNRSYGGLGYADGASETSNSGVYLRDRQTGVTTAIPRPPVLPAGSYDSCAVSAVSDVGSVVFHCNYAWVGPGSYPQVFLFVPGAGSPEMISGTTGGQPGNSAAGYSIGVNASGLSMAWESSASNIDPDDGNGVSDIFVLVDESVLSDVIFAYGFEN</sequence>
<comment type="caution">
    <text evidence="2">The sequence shown here is derived from an EMBL/GenBank/DDBJ whole genome shotgun (WGS) entry which is preliminary data.</text>
</comment>
<protein>
    <submittedName>
        <fullName evidence="2">Tol biopolymer transport system component</fullName>
    </submittedName>
</protein>
<organism evidence="2 3">
    <name type="scientific">Dokdonella fugitiva</name>
    <dbReference type="NCBI Taxonomy" id="328517"/>
    <lineage>
        <taxon>Bacteria</taxon>
        <taxon>Pseudomonadati</taxon>
        <taxon>Pseudomonadota</taxon>
        <taxon>Gammaproteobacteria</taxon>
        <taxon>Lysobacterales</taxon>
        <taxon>Rhodanobacteraceae</taxon>
        <taxon>Dokdonella</taxon>
    </lineage>
</organism>
<proteinExistence type="predicted"/>
<keyword evidence="1" id="KW-0732">Signal</keyword>
<evidence type="ECO:0000313" key="3">
    <source>
        <dbReference type="Proteomes" id="UP000550401"/>
    </source>
</evidence>
<feature type="signal peptide" evidence="1">
    <location>
        <begin position="1"/>
        <end position="28"/>
    </location>
</feature>
<gene>
    <name evidence="2" type="ORF">FHW12_002770</name>
</gene>
<dbReference type="InterPro" id="IPR011042">
    <property type="entry name" value="6-blade_b-propeller_TolB-like"/>
</dbReference>
<evidence type="ECO:0000256" key="1">
    <source>
        <dbReference type="SAM" id="SignalP"/>
    </source>
</evidence>
<evidence type="ECO:0000313" key="2">
    <source>
        <dbReference type="EMBL" id="MBA8888537.1"/>
    </source>
</evidence>